<organism evidence="2 3">
    <name type="scientific">Lonsdalea quercina</name>
    <dbReference type="NCBI Taxonomy" id="71657"/>
    <lineage>
        <taxon>Bacteria</taxon>
        <taxon>Pseudomonadati</taxon>
        <taxon>Pseudomonadota</taxon>
        <taxon>Gammaproteobacteria</taxon>
        <taxon>Enterobacterales</taxon>
        <taxon>Pectobacteriaceae</taxon>
        <taxon>Lonsdalea</taxon>
    </lineage>
</organism>
<gene>
    <name evidence="2" type="ORF">SAMN02982996_01858</name>
</gene>
<dbReference type="PANTHER" id="PTHR40265:SF1">
    <property type="entry name" value="GLYOXALASE-LIKE DOMAIN-CONTAINING PROTEIN"/>
    <property type="match status" value="1"/>
</dbReference>
<dbReference type="PANTHER" id="PTHR40265">
    <property type="entry name" value="BLL2707 PROTEIN"/>
    <property type="match status" value="1"/>
</dbReference>
<dbReference type="RefSeq" id="WP_074728448.1">
    <property type="nucleotide sequence ID" value="NZ_FNQS01000005.1"/>
</dbReference>
<dbReference type="Pfam" id="PF13468">
    <property type="entry name" value="Glyoxalase_3"/>
    <property type="match status" value="1"/>
</dbReference>
<dbReference type="eggNOG" id="COG0346">
    <property type="taxonomic scope" value="Bacteria"/>
</dbReference>
<dbReference type="SUPFAM" id="SSF54593">
    <property type="entry name" value="Glyoxalase/Bleomycin resistance protein/Dihydroxybiphenyl dioxygenase"/>
    <property type="match status" value="1"/>
</dbReference>
<evidence type="ECO:0000259" key="1">
    <source>
        <dbReference type="Pfam" id="PF13468"/>
    </source>
</evidence>
<dbReference type="AlphaFoldDB" id="A0A1H4BXR5"/>
<feature type="domain" description="Glyoxalase-like" evidence="1">
    <location>
        <begin position="6"/>
        <end position="182"/>
    </location>
</feature>
<keyword evidence="3" id="KW-1185">Reference proteome</keyword>
<reference evidence="2 3" key="1">
    <citation type="submission" date="2016-10" db="EMBL/GenBank/DDBJ databases">
        <authorList>
            <person name="de Groot N.N."/>
        </authorList>
    </citation>
    <scope>NUCLEOTIDE SEQUENCE [LARGE SCALE GENOMIC DNA]</scope>
    <source>
        <strain evidence="2 3">ATCC 29281</strain>
    </source>
</reference>
<dbReference type="Gene3D" id="3.10.180.10">
    <property type="entry name" value="2,3-Dihydroxybiphenyl 1,2-Dioxygenase, domain 1"/>
    <property type="match status" value="1"/>
</dbReference>
<sequence>MMTLTLDHVVLNARFDTDRAAFLLQQLGFTLTPRGRHSLGSINHLLMFDGHYLEVLGLPPDEPPQRRELLDGPGGLDGLVFGSQDIEASAASLQQAGFATLPVSHFSRPVTLDGRVQAARFSTVHLAAGRFSAGRLYFCQHHTPELVWRDDWLRHPNGVSRLGQLTVVGRDPDALTQQYRALGALTPKFSLTFLSHDTFAQGYSSLIALDVQRDSQFAVLRFHGGDRRQIAASARTLGLPLSERPEQLVVSLPMFNTLFEFLP</sequence>
<dbReference type="Proteomes" id="UP000187280">
    <property type="component" value="Unassembled WGS sequence"/>
</dbReference>
<evidence type="ECO:0000313" key="3">
    <source>
        <dbReference type="Proteomes" id="UP000187280"/>
    </source>
</evidence>
<dbReference type="STRING" id="71657.SAMN02982996_01858"/>
<accession>A0A1H4BXR5</accession>
<protein>
    <submittedName>
        <fullName evidence="2">Glyoxalase-like domain-containing protein</fullName>
    </submittedName>
</protein>
<evidence type="ECO:0000313" key="2">
    <source>
        <dbReference type="EMBL" id="SEA53005.1"/>
    </source>
</evidence>
<dbReference type="InterPro" id="IPR029068">
    <property type="entry name" value="Glyas_Bleomycin-R_OHBP_Dase"/>
</dbReference>
<dbReference type="EMBL" id="FNQS01000005">
    <property type="protein sequence ID" value="SEA53005.1"/>
    <property type="molecule type" value="Genomic_DNA"/>
</dbReference>
<proteinExistence type="predicted"/>
<name>A0A1H4BXR5_9GAMM</name>
<dbReference type="InterPro" id="IPR025870">
    <property type="entry name" value="Glyoxalase-like_dom"/>
</dbReference>
<dbReference type="GeneID" id="97764732"/>